<keyword evidence="4" id="KW-1185">Reference proteome</keyword>
<accession>A0A9Q2P3L0</accession>
<protein>
    <submittedName>
        <fullName evidence="1">Endonuclease/exonuclease/phosphatase family protein</fullName>
    </submittedName>
</protein>
<dbReference type="EMBL" id="JAFBXF010000019">
    <property type="protein sequence ID" value="MBM2419467.1"/>
    <property type="molecule type" value="Genomic_DNA"/>
</dbReference>
<dbReference type="InterPro" id="IPR036691">
    <property type="entry name" value="Endo/exonu/phosph_ase_sf"/>
</dbReference>
<dbReference type="GO" id="GO:0004519">
    <property type="term" value="F:endonuclease activity"/>
    <property type="evidence" value="ECO:0007669"/>
    <property type="project" value="UniProtKB-KW"/>
</dbReference>
<organism evidence="1 3">
    <name type="scientific">Marivita cryptomonadis</name>
    <dbReference type="NCBI Taxonomy" id="505252"/>
    <lineage>
        <taxon>Bacteria</taxon>
        <taxon>Pseudomonadati</taxon>
        <taxon>Pseudomonadota</taxon>
        <taxon>Alphaproteobacteria</taxon>
        <taxon>Rhodobacterales</taxon>
        <taxon>Roseobacteraceae</taxon>
        <taxon>Marivita</taxon>
    </lineage>
</organism>
<keyword evidence="1" id="KW-0255">Endonuclease</keyword>
<dbReference type="EMBL" id="JAFBXE010000019">
    <property type="protein sequence ID" value="MBM2414796.1"/>
    <property type="molecule type" value="Genomic_DNA"/>
</dbReference>
<proteinExistence type="predicted"/>
<dbReference type="AlphaFoldDB" id="A0A9Q2P3L0"/>
<reference evidence="1 4" key="1">
    <citation type="submission" date="2021-01" db="EMBL/GenBank/DDBJ databases">
        <title>Diatom-associated Roseobacters Show Island Model of Population Structure.</title>
        <authorList>
            <person name="Qu L."/>
            <person name="Feng X."/>
            <person name="Chen Y."/>
            <person name="Li L."/>
            <person name="Wang X."/>
            <person name="Hu Z."/>
            <person name="Wang H."/>
            <person name="Luo H."/>
        </authorList>
    </citation>
    <scope>NUCLEOTIDE SEQUENCE</scope>
    <source>
        <strain evidence="2 4">CC28-63</strain>
        <strain evidence="1">CC28-69</strain>
    </source>
</reference>
<sequence length="322" mass="35269">MKIICWNIQKLNINKAAGRRGDIASAVAAAANGEPFILFVLEARQNAQNALGVANHICQALQAAPHNIHNINVGRVDIGGNANRREDIVVVAGYGATFVNHGSFTGWQAAFDTSCANQVVSAQAREAARTQRNNQLRETGERFKRAKIFEELLTLPATDFRNPANLTIGDGTNNYRVLVLHSPGPADGENYSDTTYAPHYNQAVLSSAVVNGFQIVMGDFNQHGDINTTLRDCTKGYGGTTKKHDGTASVHRYDRVFTNLPVQVSVGADSLADRTLTDHLFTVTTVPLVPFVFPSINPNVFAFNAVKSIRNRNIRRRRTKRK</sequence>
<name>A0A9Q2P3L0_9RHOB</name>
<comment type="caution">
    <text evidence="1">The sequence shown here is derived from an EMBL/GenBank/DDBJ whole genome shotgun (WGS) entry which is preliminary data.</text>
</comment>
<evidence type="ECO:0000313" key="3">
    <source>
        <dbReference type="Proteomes" id="UP000755667"/>
    </source>
</evidence>
<evidence type="ECO:0000313" key="2">
    <source>
        <dbReference type="EMBL" id="MBM2419467.1"/>
    </source>
</evidence>
<evidence type="ECO:0000313" key="1">
    <source>
        <dbReference type="EMBL" id="MBM2414796.1"/>
    </source>
</evidence>
<evidence type="ECO:0000313" key="4">
    <source>
        <dbReference type="Proteomes" id="UP000809440"/>
    </source>
</evidence>
<gene>
    <name evidence="1" type="ORF">JQX41_20960</name>
    <name evidence="2" type="ORF">JQX48_20980</name>
</gene>
<dbReference type="SUPFAM" id="SSF56219">
    <property type="entry name" value="DNase I-like"/>
    <property type="match status" value="1"/>
</dbReference>
<dbReference type="Proteomes" id="UP000755667">
    <property type="component" value="Unassembled WGS sequence"/>
</dbReference>
<keyword evidence="1" id="KW-0378">Hydrolase</keyword>
<keyword evidence="1" id="KW-0540">Nuclease</keyword>
<dbReference type="Proteomes" id="UP000809440">
    <property type="component" value="Unassembled WGS sequence"/>
</dbReference>
<dbReference type="GeneID" id="62643566"/>
<dbReference type="RefSeq" id="WP_138487667.1">
    <property type="nucleotide sequence ID" value="NZ_JAFBWU010000019.1"/>
</dbReference>